<protein>
    <submittedName>
        <fullName evidence="2">Variable surface protein</fullName>
    </submittedName>
</protein>
<organism evidence="2 3">
    <name type="scientific">Plasmodium gonderi</name>
    <dbReference type="NCBI Taxonomy" id="77519"/>
    <lineage>
        <taxon>Eukaryota</taxon>
        <taxon>Sar</taxon>
        <taxon>Alveolata</taxon>
        <taxon>Apicomplexa</taxon>
        <taxon>Aconoidasida</taxon>
        <taxon>Haemosporida</taxon>
        <taxon>Plasmodiidae</taxon>
        <taxon>Plasmodium</taxon>
        <taxon>Plasmodium (Plasmodium)</taxon>
    </lineage>
</organism>
<proteinExistence type="predicted"/>
<dbReference type="Proteomes" id="UP000195521">
    <property type="component" value="Unassembled WGS sequence"/>
</dbReference>
<gene>
    <name evidence="2" type="ORF">PGO_003455</name>
</gene>
<keyword evidence="3" id="KW-1185">Reference proteome</keyword>
<sequence length="194" mass="23104">MNVTETFKIDPKLYNIINYKIYLIHFIRLSITLKTNSSNDIIFEALKSKHVILTQLDTPMLMSYCISSLNVNSIYTILPNELFTQCFMKDRSIINASSCHIQKDKITSLLNEWIYEIKHPSPTKMILPVCIILKIIVLLIFFIIYNFSKINKFINNTYYRRNIMRNFLHWIYHFRTRQDSQSCSGKKRTDIIYI</sequence>
<keyword evidence="1" id="KW-1133">Transmembrane helix</keyword>
<keyword evidence="1" id="KW-0812">Transmembrane</keyword>
<evidence type="ECO:0000313" key="3">
    <source>
        <dbReference type="Proteomes" id="UP000195521"/>
    </source>
</evidence>
<accession>A0A1Y1JPI1</accession>
<reference evidence="3" key="1">
    <citation type="submission" date="2017-04" db="EMBL/GenBank/DDBJ databases">
        <title>Plasmodium gonderi genome.</title>
        <authorList>
            <person name="Arisue N."/>
            <person name="Honma H."/>
            <person name="Kawai S."/>
            <person name="Tougan T."/>
            <person name="Tanabe K."/>
            <person name="Horii T."/>
        </authorList>
    </citation>
    <scope>NUCLEOTIDE SEQUENCE [LARGE SCALE GENOMIC DNA]</scope>
    <source>
        <strain evidence="3">ATCC 30045</strain>
    </source>
</reference>
<dbReference type="EMBL" id="BDQF01000393">
    <property type="protein sequence ID" value="GAW84526.1"/>
    <property type="molecule type" value="Genomic_DNA"/>
</dbReference>
<comment type="caution">
    <text evidence="2">The sequence shown here is derived from an EMBL/GenBank/DDBJ whole genome shotgun (WGS) entry which is preliminary data.</text>
</comment>
<evidence type="ECO:0000256" key="1">
    <source>
        <dbReference type="SAM" id="Phobius"/>
    </source>
</evidence>
<name>A0A1Y1JPI1_PLAGO</name>
<feature type="transmembrane region" description="Helical" evidence="1">
    <location>
        <begin position="125"/>
        <end position="145"/>
    </location>
</feature>
<dbReference type="RefSeq" id="XP_028547115.1">
    <property type="nucleotide sequence ID" value="XM_028691314.1"/>
</dbReference>
<dbReference type="AlphaFoldDB" id="A0A1Y1JPI1"/>
<evidence type="ECO:0000313" key="2">
    <source>
        <dbReference type="EMBL" id="GAW84526.1"/>
    </source>
</evidence>
<keyword evidence="1" id="KW-0472">Membrane</keyword>
<dbReference type="GeneID" id="39745334"/>